<sequence>MVATGKELENGSLKGSLQIEATGEEQKQVQSHAGPHAFSRVIPKGACKEAPHPLGLHERLHHSTSSDLLAALAAHY</sequence>
<evidence type="ECO:0000256" key="1">
    <source>
        <dbReference type="SAM" id="MobiDB-lite"/>
    </source>
</evidence>
<name>A0A9W9SNU7_9EURO</name>
<dbReference type="EMBL" id="JAPZBS010000002">
    <property type="protein sequence ID" value="KAJ5381861.1"/>
    <property type="molecule type" value="Genomic_DNA"/>
</dbReference>
<evidence type="ECO:0000313" key="2">
    <source>
        <dbReference type="EMBL" id="KAJ5381861.1"/>
    </source>
</evidence>
<accession>A0A9W9SNU7</accession>
<proteinExistence type="predicted"/>
<feature type="region of interest" description="Disordered" evidence="1">
    <location>
        <begin position="1"/>
        <end position="36"/>
    </location>
</feature>
<keyword evidence="3" id="KW-1185">Reference proteome</keyword>
<dbReference type="Proteomes" id="UP001147782">
    <property type="component" value="Unassembled WGS sequence"/>
</dbReference>
<dbReference type="GeneID" id="81436397"/>
<organism evidence="2 3">
    <name type="scientific">Penicillium cataractarum</name>
    <dbReference type="NCBI Taxonomy" id="2100454"/>
    <lineage>
        <taxon>Eukaryota</taxon>
        <taxon>Fungi</taxon>
        <taxon>Dikarya</taxon>
        <taxon>Ascomycota</taxon>
        <taxon>Pezizomycotina</taxon>
        <taxon>Eurotiomycetes</taxon>
        <taxon>Eurotiomycetidae</taxon>
        <taxon>Eurotiales</taxon>
        <taxon>Aspergillaceae</taxon>
        <taxon>Penicillium</taxon>
    </lineage>
</organism>
<comment type="caution">
    <text evidence="2">The sequence shown here is derived from an EMBL/GenBank/DDBJ whole genome shotgun (WGS) entry which is preliminary data.</text>
</comment>
<protein>
    <submittedName>
        <fullName evidence="2">Uncharacterized protein</fullName>
    </submittedName>
</protein>
<reference evidence="2" key="2">
    <citation type="journal article" date="2023" name="IMA Fungus">
        <title>Comparative genomic study of the Penicillium genus elucidates a diverse pangenome and 15 lateral gene transfer events.</title>
        <authorList>
            <person name="Petersen C."/>
            <person name="Sorensen T."/>
            <person name="Nielsen M.R."/>
            <person name="Sondergaard T.E."/>
            <person name="Sorensen J.L."/>
            <person name="Fitzpatrick D.A."/>
            <person name="Frisvad J.C."/>
            <person name="Nielsen K.L."/>
        </authorList>
    </citation>
    <scope>NUCLEOTIDE SEQUENCE</scope>
    <source>
        <strain evidence="2">IBT 29864</strain>
    </source>
</reference>
<reference evidence="2" key="1">
    <citation type="submission" date="2022-11" db="EMBL/GenBank/DDBJ databases">
        <authorList>
            <person name="Petersen C."/>
        </authorList>
    </citation>
    <scope>NUCLEOTIDE SEQUENCE</scope>
    <source>
        <strain evidence="2">IBT 29864</strain>
    </source>
</reference>
<evidence type="ECO:0000313" key="3">
    <source>
        <dbReference type="Proteomes" id="UP001147782"/>
    </source>
</evidence>
<dbReference type="AlphaFoldDB" id="A0A9W9SNU7"/>
<dbReference type="RefSeq" id="XP_056559432.1">
    <property type="nucleotide sequence ID" value="XM_056697220.1"/>
</dbReference>
<gene>
    <name evidence="2" type="ORF">N7496_004289</name>
</gene>